<evidence type="ECO:0000256" key="1">
    <source>
        <dbReference type="SAM" id="SignalP"/>
    </source>
</evidence>
<feature type="signal peptide" evidence="1">
    <location>
        <begin position="1"/>
        <end position="29"/>
    </location>
</feature>
<feature type="chain" id="PRO_5019581316" description="Secreted protein" evidence="1">
    <location>
        <begin position="30"/>
        <end position="109"/>
    </location>
</feature>
<keyword evidence="1" id="KW-0732">Signal</keyword>
<organism evidence="2">
    <name type="scientific">Ursus maritimus</name>
    <name type="common">Polar bear</name>
    <name type="synonym">Thalarctos maritimus</name>
    <dbReference type="NCBI Taxonomy" id="29073"/>
    <lineage>
        <taxon>Eukaryota</taxon>
        <taxon>Metazoa</taxon>
        <taxon>Chordata</taxon>
        <taxon>Craniata</taxon>
        <taxon>Vertebrata</taxon>
        <taxon>Euteleostomi</taxon>
        <taxon>Mammalia</taxon>
        <taxon>Eutheria</taxon>
        <taxon>Laurasiatheria</taxon>
        <taxon>Carnivora</taxon>
        <taxon>Caniformia</taxon>
        <taxon>Ursidae</taxon>
        <taxon>Ursus</taxon>
    </lineage>
</organism>
<evidence type="ECO:0008006" key="3">
    <source>
        <dbReference type="Google" id="ProtNLM"/>
    </source>
</evidence>
<evidence type="ECO:0000313" key="2">
    <source>
        <dbReference type="Ensembl" id="ENSUMAP00000029768"/>
    </source>
</evidence>
<dbReference type="Ensembl" id="ENSUMAT00000035181.1">
    <property type="protein sequence ID" value="ENSUMAP00000029768.1"/>
    <property type="gene ID" value="ENSUMAG00000021558.1"/>
</dbReference>
<reference evidence="2" key="1">
    <citation type="submission" date="2019-03" db="UniProtKB">
        <authorList>
            <consortium name="Ensembl"/>
        </authorList>
    </citation>
    <scope>IDENTIFICATION</scope>
</reference>
<proteinExistence type="predicted"/>
<accession>A0A452V884</accession>
<protein>
    <recommendedName>
        <fullName evidence="3">Secreted protein</fullName>
    </recommendedName>
</protein>
<sequence>MNRRQFGFKGMVKILFLFLFFLFIGDTAHEQRKAAKGKTSEAEDSQPLEVSGTQFSGFSEATFPRMHGTDYRSKCQPAYFPLFTCIRSAGVLKRGSQENFFYFFIFYFF</sequence>
<dbReference type="AlphaFoldDB" id="A0A452V884"/>
<name>A0A452V884_URSMA</name>